<dbReference type="GO" id="GO:0071770">
    <property type="term" value="P:DIM/DIP cell wall layer assembly"/>
    <property type="evidence" value="ECO:0007669"/>
    <property type="project" value="TreeGrafter"/>
</dbReference>
<dbReference type="Pfam" id="PF22621">
    <property type="entry name" value="CurL-like_PKS_C"/>
    <property type="match status" value="1"/>
</dbReference>
<dbReference type="EMBL" id="FMWJ01000002">
    <property type="protein sequence ID" value="SCZ53658.1"/>
    <property type="molecule type" value="Genomic_DNA"/>
</dbReference>
<dbReference type="Gene3D" id="3.40.47.10">
    <property type="match status" value="1"/>
</dbReference>
<dbReference type="InterPro" id="IPR050091">
    <property type="entry name" value="PKS_NRPS_Biosynth_Enz"/>
</dbReference>
<dbReference type="PROSITE" id="PS52004">
    <property type="entry name" value="KS3_2"/>
    <property type="match status" value="1"/>
</dbReference>
<dbReference type="RefSeq" id="WP_244161537.1">
    <property type="nucleotide sequence ID" value="NZ_CAWQXX010000034.1"/>
</dbReference>
<dbReference type="SUPFAM" id="SSF53901">
    <property type="entry name" value="Thiolase-like"/>
    <property type="match status" value="1"/>
</dbReference>
<gene>
    <name evidence="5" type="ORF">SAMN02982990_00438</name>
</gene>
<dbReference type="Proteomes" id="UP000183223">
    <property type="component" value="Unassembled WGS sequence"/>
</dbReference>
<dbReference type="GeneID" id="45655605"/>
<proteinExistence type="inferred from homology"/>
<dbReference type="Pfam" id="PF00109">
    <property type="entry name" value="ketoacyl-synt"/>
    <property type="match status" value="1"/>
</dbReference>
<keyword evidence="6" id="KW-1185">Reference proteome</keyword>
<comment type="similarity">
    <text evidence="3">Belongs to the thiolase-like superfamily. Beta-ketoacyl-ACP synthases family.</text>
</comment>
<dbReference type="InterPro" id="IPR014030">
    <property type="entry name" value="Ketoacyl_synth_N"/>
</dbReference>
<name>A0A1G5PW71_PHOLU</name>
<dbReference type="InterPro" id="IPR016039">
    <property type="entry name" value="Thiolase-like"/>
</dbReference>
<dbReference type="GO" id="GO:0005737">
    <property type="term" value="C:cytoplasm"/>
    <property type="evidence" value="ECO:0007669"/>
    <property type="project" value="TreeGrafter"/>
</dbReference>
<feature type="domain" description="Ketosynthase family 3 (KS3)" evidence="4">
    <location>
        <begin position="10"/>
        <end position="431"/>
    </location>
</feature>
<keyword evidence="3" id="KW-0808">Transferase</keyword>
<sequence length="566" mass="60552">MKSKTQMHDSTDIAITSIAGRFPNADSSQDLWDAILGKRELISSYTNQELHSRGIDADEGGWHYVPRGAYLKNPEAFDYSYFQIMPREVSKMDPQQRICLEVCHEALELSGYSSGADAGICSVFVGSRRSTWQADVSTLNHSPADAMLLFGGSSVDALATRVAYKLNCLGPAVSVGTFCSGSLVAVHMACNSLLLGESDMALAGGVCVRYPAHVGYVYHAGGILSPTGRVCAFDEKADGTIFSDAAAFVVLRRLEDALLNGEPILAVIKGSAINNDGAVKAGYSAPGISGQEQVIRRALAAADVRADQIGLIEAHGTGTPVGDGIELRALGRVFAGVSARSCALGSIKSNLGHADCASGIAGLIKAIYAVNSGIIPPSMNCESPCAELRDLESPFYVPVESRDWDNDKAARIAGVSSFGIGGTNIHVVVAEPPATKPDMPSLAAAHLIPLSARTEAALAQKMLDLVKYFERYPAANIADVAFTLQRGRRHLLIRKAIVARDIHELKLGLLDKSLVAAPQLSELQERYISPASVWQAGGSINWDIFYQNEYRKRLPLPTYPFERTAI</sequence>
<organism evidence="5 6">
    <name type="scientific">Photorhabdus luminescens</name>
    <name type="common">Xenorhabdus luminescens</name>
    <dbReference type="NCBI Taxonomy" id="29488"/>
    <lineage>
        <taxon>Bacteria</taxon>
        <taxon>Pseudomonadati</taxon>
        <taxon>Pseudomonadota</taxon>
        <taxon>Gammaproteobacteria</taxon>
        <taxon>Enterobacterales</taxon>
        <taxon>Morganellaceae</taxon>
        <taxon>Photorhabdus</taxon>
    </lineage>
</organism>
<keyword evidence="1" id="KW-0596">Phosphopantetheine</keyword>
<evidence type="ECO:0000313" key="5">
    <source>
        <dbReference type="EMBL" id="SCZ53658.1"/>
    </source>
</evidence>
<dbReference type="CDD" id="cd00833">
    <property type="entry name" value="PKS"/>
    <property type="match status" value="1"/>
</dbReference>
<dbReference type="PANTHER" id="PTHR43775">
    <property type="entry name" value="FATTY ACID SYNTHASE"/>
    <property type="match status" value="1"/>
</dbReference>
<dbReference type="GO" id="GO:0004312">
    <property type="term" value="F:fatty acid synthase activity"/>
    <property type="evidence" value="ECO:0007669"/>
    <property type="project" value="TreeGrafter"/>
</dbReference>
<dbReference type="InterPro" id="IPR020841">
    <property type="entry name" value="PKS_Beta-ketoAc_synthase_dom"/>
</dbReference>
<dbReference type="AlphaFoldDB" id="A0A1G5PW71"/>
<dbReference type="GO" id="GO:0006633">
    <property type="term" value="P:fatty acid biosynthetic process"/>
    <property type="evidence" value="ECO:0007669"/>
    <property type="project" value="TreeGrafter"/>
</dbReference>
<dbReference type="Gene3D" id="1.10.1240.100">
    <property type="match status" value="1"/>
</dbReference>
<evidence type="ECO:0000256" key="2">
    <source>
        <dbReference type="ARBA" id="ARBA00022553"/>
    </source>
</evidence>
<keyword evidence="2" id="KW-0597">Phosphoprotein</keyword>
<evidence type="ECO:0000259" key="4">
    <source>
        <dbReference type="PROSITE" id="PS52004"/>
    </source>
</evidence>
<reference evidence="6" key="1">
    <citation type="submission" date="2016-10" db="EMBL/GenBank/DDBJ databases">
        <authorList>
            <person name="Varghese N."/>
            <person name="Submissions S."/>
        </authorList>
    </citation>
    <scope>NUCLEOTIDE SEQUENCE [LARGE SCALE GENOMIC DNA]</scope>
    <source>
        <strain evidence="6">ATCC 29999</strain>
    </source>
</reference>
<dbReference type="GO" id="GO:0005886">
    <property type="term" value="C:plasma membrane"/>
    <property type="evidence" value="ECO:0007669"/>
    <property type="project" value="TreeGrafter"/>
</dbReference>
<dbReference type="PANTHER" id="PTHR43775:SF37">
    <property type="entry name" value="SI:DKEY-61P9.11"/>
    <property type="match status" value="1"/>
</dbReference>
<protein>
    <submittedName>
        <fullName evidence="5">Ketoacyl-synthetase C-terminal extension</fullName>
    </submittedName>
</protein>
<dbReference type="STRING" id="29488.KS18_08315"/>
<accession>A0A1G5PW71</accession>
<dbReference type="Pfam" id="PF02801">
    <property type="entry name" value="Ketoacyl-synt_C"/>
    <property type="match status" value="1"/>
</dbReference>
<evidence type="ECO:0000313" key="6">
    <source>
        <dbReference type="Proteomes" id="UP000183223"/>
    </source>
</evidence>
<dbReference type="SMART" id="SM00825">
    <property type="entry name" value="PKS_KS"/>
    <property type="match status" value="1"/>
</dbReference>
<evidence type="ECO:0000256" key="1">
    <source>
        <dbReference type="ARBA" id="ARBA00022450"/>
    </source>
</evidence>
<dbReference type="InterPro" id="IPR014031">
    <property type="entry name" value="Ketoacyl_synth_C"/>
</dbReference>
<evidence type="ECO:0000256" key="3">
    <source>
        <dbReference type="RuleBase" id="RU003694"/>
    </source>
</evidence>